<proteinExistence type="predicted"/>
<comment type="caution">
    <text evidence="2">The sequence shown here is derived from an EMBL/GenBank/DDBJ whole genome shotgun (WGS) entry which is preliminary data.</text>
</comment>
<dbReference type="AlphaFoldDB" id="A0AB34J800"/>
<evidence type="ECO:0000313" key="3">
    <source>
        <dbReference type="Proteomes" id="UP001515480"/>
    </source>
</evidence>
<evidence type="ECO:0000313" key="2">
    <source>
        <dbReference type="EMBL" id="KAL1514442.1"/>
    </source>
</evidence>
<name>A0AB34J800_PRYPA</name>
<feature type="region of interest" description="Disordered" evidence="1">
    <location>
        <begin position="44"/>
        <end position="63"/>
    </location>
</feature>
<keyword evidence="3" id="KW-1185">Reference proteome</keyword>
<protein>
    <submittedName>
        <fullName evidence="2">Uncharacterized protein</fullName>
    </submittedName>
</protein>
<dbReference type="Proteomes" id="UP001515480">
    <property type="component" value="Unassembled WGS sequence"/>
</dbReference>
<sequence>MGSVVMRHCSCSMTHCAITSRRVGTWEGLPLSLVASSANGRQGYVDGRVRDDRRRAASNRAQQMREWDERMEDVARLELDREFGFAQ</sequence>
<reference evidence="2 3" key="1">
    <citation type="journal article" date="2024" name="Science">
        <title>Giant polyketide synthase enzymes in the biosynthesis of giant marine polyether toxins.</title>
        <authorList>
            <person name="Fallon T.R."/>
            <person name="Shende V.V."/>
            <person name="Wierzbicki I.H."/>
            <person name="Pendleton A.L."/>
            <person name="Watervoot N.F."/>
            <person name="Auber R.P."/>
            <person name="Gonzalez D.J."/>
            <person name="Wisecaver J.H."/>
            <person name="Moore B.S."/>
        </authorList>
    </citation>
    <scope>NUCLEOTIDE SEQUENCE [LARGE SCALE GENOMIC DNA]</scope>
    <source>
        <strain evidence="2 3">12B1</strain>
    </source>
</reference>
<evidence type="ECO:0000256" key="1">
    <source>
        <dbReference type="SAM" id="MobiDB-lite"/>
    </source>
</evidence>
<gene>
    <name evidence="2" type="ORF">AB1Y20_003541</name>
</gene>
<organism evidence="2 3">
    <name type="scientific">Prymnesium parvum</name>
    <name type="common">Toxic golden alga</name>
    <dbReference type="NCBI Taxonomy" id="97485"/>
    <lineage>
        <taxon>Eukaryota</taxon>
        <taxon>Haptista</taxon>
        <taxon>Haptophyta</taxon>
        <taxon>Prymnesiophyceae</taxon>
        <taxon>Prymnesiales</taxon>
        <taxon>Prymnesiaceae</taxon>
        <taxon>Prymnesium</taxon>
    </lineage>
</organism>
<dbReference type="EMBL" id="JBGBPQ010000012">
    <property type="protein sequence ID" value="KAL1514442.1"/>
    <property type="molecule type" value="Genomic_DNA"/>
</dbReference>
<accession>A0AB34J800</accession>